<dbReference type="RefSeq" id="XP_002424563.1">
    <property type="nucleotide sequence ID" value="XM_002424518.1"/>
</dbReference>
<reference evidence="2" key="3">
    <citation type="submission" date="2021-02" db="UniProtKB">
        <authorList>
            <consortium name="EnsemblMetazoa"/>
        </authorList>
    </citation>
    <scope>IDENTIFICATION</scope>
    <source>
        <strain evidence="2">USDA</strain>
    </source>
</reference>
<evidence type="ECO:0000313" key="1">
    <source>
        <dbReference type="EMBL" id="EEB11825.1"/>
    </source>
</evidence>
<organism>
    <name type="scientific">Pediculus humanus subsp. corporis</name>
    <name type="common">Body louse</name>
    <dbReference type="NCBI Taxonomy" id="121224"/>
    <lineage>
        <taxon>Eukaryota</taxon>
        <taxon>Metazoa</taxon>
        <taxon>Ecdysozoa</taxon>
        <taxon>Arthropoda</taxon>
        <taxon>Hexapoda</taxon>
        <taxon>Insecta</taxon>
        <taxon>Pterygota</taxon>
        <taxon>Neoptera</taxon>
        <taxon>Paraneoptera</taxon>
        <taxon>Psocodea</taxon>
        <taxon>Troctomorpha</taxon>
        <taxon>Phthiraptera</taxon>
        <taxon>Anoplura</taxon>
        <taxon>Pediculidae</taxon>
        <taxon>Pediculus</taxon>
    </lineage>
</organism>
<dbReference type="InParanoid" id="E0VEL9"/>
<dbReference type="CTD" id="8234240"/>
<dbReference type="AlphaFoldDB" id="E0VEL9"/>
<accession>E0VEL9</accession>
<sequence length="54" mass="6155">MNLQRQCQSNKKENIPGNGFTLFSGKDMVRNKHIQRTDIVQPVPIIITAMKLTT</sequence>
<dbReference type="Proteomes" id="UP000009046">
    <property type="component" value="Unassembled WGS sequence"/>
</dbReference>
<dbReference type="VEuPathDB" id="VectorBase:PHUM136250"/>
<protein>
    <submittedName>
        <fullName evidence="1 2">Uncharacterized protein</fullName>
    </submittedName>
</protein>
<evidence type="ECO:0000313" key="2">
    <source>
        <dbReference type="EnsemblMetazoa" id="PHUM136250-PA"/>
    </source>
</evidence>
<dbReference type="EMBL" id="AAZO01001576">
    <property type="status" value="NOT_ANNOTATED_CDS"/>
    <property type="molecule type" value="Genomic_DNA"/>
</dbReference>
<dbReference type="KEGG" id="phu:Phum_PHUM136250"/>
<reference evidence="1" key="2">
    <citation type="submission" date="2007-04" db="EMBL/GenBank/DDBJ databases">
        <title>The genome of the human body louse.</title>
        <authorList>
            <consortium name="The Human Body Louse Genome Consortium"/>
            <person name="Kirkness E."/>
            <person name="Walenz B."/>
            <person name="Hass B."/>
            <person name="Bruggner R."/>
            <person name="Strausberg R."/>
        </authorList>
    </citation>
    <scope>NUCLEOTIDE SEQUENCE</scope>
    <source>
        <strain evidence="1">USDA</strain>
    </source>
</reference>
<proteinExistence type="predicted"/>
<dbReference type="HOGENOM" id="CLU_3052776_0_0_1"/>
<dbReference type="EMBL" id="DS235093">
    <property type="protein sequence ID" value="EEB11825.1"/>
    <property type="molecule type" value="Genomic_DNA"/>
</dbReference>
<gene>
    <name evidence="2" type="primary">8234240</name>
    <name evidence="1" type="ORF">Phum_PHUM136250</name>
</gene>
<keyword evidence="3" id="KW-1185">Reference proteome</keyword>
<reference evidence="1" key="1">
    <citation type="submission" date="2007-04" db="EMBL/GenBank/DDBJ databases">
        <title>Annotation of Pediculus humanus corporis strain USDA.</title>
        <authorList>
            <person name="Kirkness E."/>
            <person name="Hannick L."/>
            <person name="Hass B."/>
            <person name="Bruggner R."/>
            <person name="Lawson D."/>
            <person name="Bidwell S."/>
            <person name="Joardar V."/>
            <person name="Caler E."/>
            <person name="Walenz B."/>
            <person name="Inman J."/>
            <person name="Schobel S."/>
            <person name="Galinsky K."/>
            <person name="Amedeo P."/>
            <person name="Strausberg R."/>
        </authorList>
    </citation>
    <scope>NUCLEOTIDE SEQUENCE</scope>
    <source>
        <strain evidence="1">USDA</strain>
    </source>
</reference>
<evidence type="ECO:0000313" key="3">
    <source>
        <dbReference type="Proteomes" id="UP000009046"/>
    </source>
</evidence>
<name>E0VEL9_PEDHC</name>
<dbReference type="GeneID" id="8234240"/>
<dbReference type="EnsemblMetazoa" id="PHUM136250-RA">
    <property type="protein sequence ID" value="PHUM136250-PA"/>
    <property type="gene ID" value="PHUM136250"/>
</dbReference>